<dbReference type="RefSeq" id="WP_014287627.1">
    <property type="nucleotide sequence ID" value="NC_016645.1"/>
</dbReference>
<gene>
    <name evidence="1" type="ORF">P186_0344</name>
</gene>
<proteinExistence type="predicted"/>
<dbReference type="EMBL" id="CP003098">
    <property type="protein sequence ID" value="AET31799.1"/>
    <property type="molecule type" value="Genomic_DNA"/>
</dbReference>
<name>G7VFZ2_9CREN</name>
<dbReference type="HOGENOM" id="CLU_133610_0_0_2"/>
<protein>
    <submittedName>
        <fullName evidence="1">Uncharacterized protein</fullName>
    </submittedName>
</protein>
<keyword evidence="2" id="KW-1185">Reference proteome</keyword>
<organism evidence="1 2">
    <name type="scientific">Pyrobaculum ferrireducens</name>
    <dbReference type="NCBI Taxonomy" id="1104324"/>
    <lineage>
        <taxon>Archaea</taxon>
        <taxon>Thermoproteota</taxon>
        <taxon>Thermoprotei</taxon>
        <taxon>Thermoproteales</taxon>
        <taxon>Thermoproteaceae</taxon>
        <taxon>Pyrobaculum</taxon>
    </lineage>
</organism>
<accession>G7VFZ2</accession>
<evidence type="ECO:0000313" key="2">
    <source>
        <dbReference type="Proteomes" id="UP000005867"/>
    </source>
</evidence>
<dbReference type="eggNOG" id="arCOG05555">
    <property type="taxonomic scope" value="Archaea"/>
</dbReference>
<dbReference type="OrthoDB" id="29056at2157"/>
<dbReference type="STRING" id="1104324.P186_0344"/>
<dbReference type="BioCyc" id="PSP1104324:GJSN-333-MONOMER"/>
<dbReference type="Proteomes" id="UP000005867">
    <property type="component" value="Chromosome"/>
</dbReference>
<dbReference type="KEGG" id="pyr:P186_0344"/>
<evidence type="ECO:0000313" key="1">
    <source>
        <dbReference type="EMBL" id="AET31799.1"/>
    </source>
</evidence>
<reference evidence="1 2" key="1">
    <citation type="journal article" date="2012" name="J. Bacteriol.">
        <title>Complete genome sequence of strain 1860, a crenarchaeon of the genus pyrobaculum able to grow with various electron acceptors.</title>
        <authorList>
            <person name="Mardanov A.V."/>
            <person name="Gumerov V.M."/>
            <person name="Slobodkina G.B."/>
            <person name="Beletsky A.V."/>
            <person name="Bonch-Osmolovskaya E.A."/>
            <person name="Ravin N.V."/>
            <person name="Skryabin K.G."/>
        </authorList>
    </citation>
    <scope>NUCLEOTIDE SEQUENCE [LARGE SCALE GENOMIC DNA]</scope>
    <source>
        <strain evidence="1 2">1860</strain>
    </source>
</reference>
<dbReference type="GeneID" id="11594609"/>
<sequence>MKARTAALAVAAALVIAAAALAYAQNTANTAQVAAEKSTVKHWWHGAKSGWTAAGRCGGWGANATLYAASRKLTMSGDGINVSLDVDVVNANATSPYGRVVYGTGTVQLGGNTYTAKSVYGAVGPRGARLTIYTGNALISLHYYNGQYRAVVKTLGQPGYATYNGTATLQIS</sequence>
<dbReference type="AlphaFoldDB" id="G7VFZ2"/>